<dbReference type="Proteomes" id="UP000681967">
    <property type="component" value="Unassembled WGS sequence"/>
</dbReference>
<feature type="non-terminal residue" evidence="2">
    <location>
        <position position="52"/>
    </location>
</feature>
<dbReference type="EMBL" id="CAJOBJ010085530">
    <property type="protein sequence ID" value="CAF4518999.1"/>
    <property type="molecule type" value="Genomic_DNA"/>
</dbReference>
<sequence length="52" mass="6010">MKFSFCFCLKRDRSTYNTSSENIHYINSKIKPPTVILPPIPLSPNVQMIPIE</sequence>
<name>A0A8S2XXM0_9BILA</name>
<dbReference type="AlphaFoldDB" id="A0A8S2XXM0"/>
<evidence type="ECO:0000313" key="3">
    <source>
        <dbReference type="Proteomes" id="UP000681720"/>
    </source>
</evidence>
<organism evidence="2 3">
    <name type="scientific">Rotaria magnacalcarata</name>
    <dbReference type="NCBI Taxonomy" id="392030"/>
    <lineage>
        <taxon>Eukaryota</taxon>
        <taxon>Metazoa</taxon>
        <taxon>Spiralia</taxon>
        <taxon>Gnathifera</taxon>
        <taxon>Rotifera</taxon>
        <taxon>Eurotatoria</taxon>
        <taxon>Bdelloidea</taxon>
        <taxon>Philodinida</taxon>
        <taxon>Philodinidae</taxon>
        <taxon>Rotaria</taxon>
    </lineage>
</organism>
<dbReference type="EMBL" id="CAJOBH010052403">
    <property type="protein sequence ID" value="CAF4385429.1"/>
    <property type="molecule type" value="Genomic_DNA"/>
</dbReference>
<evidence type="ECO:0000313" key="1">
    <source>
        <dbReference type="EMBL" id="CAF4385429.1"/>
    </source>
</evidence>
<proteinExistence type="predicted"/>
<reference evidence="2" key="1">
    <citation type="submission" date="2021-02" db="EMBL/GenBank/DDBJ databases">
        <authorList>
            <person name="Nowell W R."/>
        </authorList>
    </citation>
    <scope>NUCLEOTIDE SEQUENCE</scope>
</reference>
<comment type="caution">
    <text evidence="2">The sequence shown here is derived from an EMBL/GenBank/DDBJ whole genome shotgun (WGS) entry which is preliminary data.</text>
</comment>
<evidence type="ECO:0000313" key="2">
    <source>
        <dbReference type="EMBL" id="CAF4518999.1"/>
    </source>
</evidence>
<gene>
    <name evidence="1" type="ORF">BYL167_LOCUS30918</name>
    <name evidence="2" type="ORF">GIL414_LOCUS35529</name>
</gene>
<accession>A0A8S2XXM0</accession>
<protein>
    <submittedName>
        <fullName evidence="2">Uncharacterized protein</fullName>
    </submittedName>
</protein>
<dbReference type="Proteomes" id="UP000681720">
    <property type="component" value="Unassembled WGS sequence"/>
</dbReference>